<gene>
    <name evidence="1" type="ORF">S01H4_11951</name>
</gene>
<reference evidence="1" key="1">
    <citation type="journal article" date="2014" name="Front. Microbiol.">
        <title>High frequency of phylogenetically diverse reductive dehalogenase-homologous genes in deep subseafloor sedimentary metagenomes.</title>
        <authorList>
            <person name="Kawai M."/>
            <person name="Futagami T."/>
            <person name="Toyoda A."/>
            <person name="Takaki Y."/>
            <person name="Nishi S."/>
            <person name="Hori S."/>
            <person name="Arai W."/>
            <person name="Tsubouchi T."/>
            <person name="Morono Y."/>
            <person name="Uchiyama I."/>
            <person name="Ito T."/>
            <person name="Fujiyama A."/>
            <person name="Inagaki F."/>
            <person name="Takami H."/>
        </authorList>
    </citation>
    <scope>NUCLEOTIDE SEQUENCE</scope>
    <source>
        <strain evidence="1">Expedition CK06-06</strain>
    </source>
</reference>
<accession>X1AGL9</accession>
<evidence type="ECO:0000313" key="1">
    <source>
        <dbReference type="EMBL" id="GAG59201.1"/>
    </source>
</evidence>
<name>X1AGL9_9ZZZZ</name>
<dbReference type="AlphaFoldDB" id="X1AGL9"/>
<comment type="caution">
    <text evidence="1">The sequence shown here is derived from an EMBL/GenBank/DDBJ whole genome shotgun (WGS) entry which is preliminary data.</text>
</comment>
<organism evidence="1">
    <name type="scientific">marine sediment metagenome</name>
    <dbReference type="NCBI Taxonomy" id="412755"/>
    <lineage>
        <taxon>unclassified sequences</taxon>
        <taxon>metagenomes</taxon>
        <taxon>ecological metagenomes</taxon>
    </lineage>
</organism>
<protein>
    <submittedName>
        <fullName evidence="1">Uncharacterized protein</fullName>
    </submittedName>
</protein>
<sequence>MTMSKKEGILNITNLPTSTRGTFSMKMSSVRSNMMPMNNMKLKKMNPKIKALLISFRI</sequence>
<dbReference type="EMBL" id="BART01004965">
    <property type="protein sequence ID" value="GAG59201.1"/>
    <property type="molecule type" value="Genomic_DNA"/>
</dbReference>
<proteinExistence type="predicted"/>